<dbReference type="EMBL" id="SEOQ01001651">
    <property type="protein sequence ID" value="TFY50954.1"/>
    <property type="molecule type" value="Genomic_DNA"/>
</dbReference>
<gene>
    <name evidence="3" type="ORF">EVG20_g11236</name>
</gene>
<sequence length="95" mass="10319">MVYFLPLLTALFPLGSALASPLAARTMHVHERRDSAPSGYVKDGPAPADHVLGLRLALTPSDFKSLEDELYAVSTPGNPDYGKHLSKEQVMHSVF</sequence>
<dbReference type="GO" id="GO:0008236">
    <property type="term" value="F:serine-type peptidase activity"/>
    <property type="evidence" value="ECO:0007669"/>
    <property type="project" value="InterPro"/>
</dbReference>
<feature type="signal peptide" evidence="1">
    <location>
        <begin position="1"/>
        <end position="19"/>
    </location>
</feature>
<comment type="caution">
    <text evidence="3">The sequence shown here is derived from an EMBL/GenBank/DDBJ whole genome shotgun (WGS) entry which is preliminary data.</text>
</comment>
<evidence type="ECO:0000259" key="2">
    <source>
        <dbReference type="Pfam" id="PF09286"/>
    </source>
</evidence>
<dbReference type="AlphaFoldDB" id="A0A4Y9XL17"/>
<dbReference type="SUPFAM" id="SSF54897">
    <property type="entry name" value="Protease propeptides/inhibitors"/>
    <property type="match status" value="1"/>
</dbReference>
<protein>
    <recommendedName>
        <fullName evidence="2">Peptidase S53 activation domain-containing protein</fullName>
    </recommendedName>
</protein>
<proteinExistence type="predicted"/>
<keyword evidence="1" id="KW-0732">Signal</keyword>
<dbReference type="OrthoDB" id="2918287at2759"/>
<dbReference type="InterPro" id="IPR015366">
    <property type="entry name" value="S53_propep"/>
</dbReference>
<keyword evidence="4" id="KW-1185">Reference proteome</keyword>
<name>A0A4Y9XL17_9AGAM</name>
<evidence type="ECO:0000256" key="1">
    <source>
        <dbReference type="SAM" id="SignalP"/>
    </source>
</evidence>
<evidence type="ECO:0000313" key="4">
    <source>
        <dbReference type="Proteomes" id="UP000298327"/>
    </source>
</evidence>
<reference evidence="3 4" key="1">
    <citation type="submission" date="2019-02" db="EMBL/GenBank/DDBJ databases">
        <title>Genome sequencing of the rare red list fungi Dentipellis fragilis.</title>
        <authorList>
            <person name="Buettner E."/>
            <person name="Kellner H."/>
        </authorList>
    </citation>
    <scope>NUCLEOTIDE SEQUENCE [LARGE SCALE GENOMIC DNA]</scope>
    <source>
        <strain evidence="3 4">DSM 105465</strain>
    </source>
</reference>
<organism evidence="3 4">
    <name type="scientific">Dentipellis fragilis</name>
    <dbReference type="NCBI Taxonomy" id="205917"/>
    <lineage>
        <taxon>Eukaryota</taxon>
        <taxon>Fungi</taxon>
        <taxon>Dikarya</taxon>
        <taxon>Basidiomycota</taxon>
        <taxon>Agaricomycotina</taxon>
        <taxon>Agaricomycetes</taxon>
        <taxon>Russulales</taxon>
        <taxon>Hericiaceae</taxon>
        <taxon>Dentipellis</taxon>
    </lineage>
</organism>
<dbReference type="Proteomes" id="UP000298327">
    <property type="component" value="Unassembled WGS sequence"/>
</dbReference>
<dbReference type="Pfam" id="PF09286">
    <property type="entry name" value="Pro-kuma_activ"/>
    <property type="match status" value="1"/>
</dbReference>
<accession>A0A4Y9XL17</accession>
<feature type="chain" id="PRO_5021211379" description="Peptidase S53 activation domain-containing protein" evidence="1">
    <location>
        <begin position="20"/>
        <end position="95"/>
    </location>
</feature>
<evidence type="ECO:0000313" key="3">
    <source>
        <dbReference type="EMBL" id="TFY50954.1"/>
    </source>
</evidence>
<feature type="domain" description="Peptidase S53 activation" evidence="2">
    <location>
        <begin position="39"/>
        <end position="92"/>
    </location>
</feature>